<proteinExistence type="predicted"/>
<comment type="caution">
    <text evidence="1">The sequence shown here is derived from an EMBL/GenBank/DDBJ whole genome shotgun (WGS) entry which is preliminary data.</text>
</comment>
<name>A0A2I1N8C2_9BACT</name>
<sequence length="386" mass="43458">MYVEGTCTGMFELLEVIKTTAISAGWKVVGEKEVLYNDIPRDAKYCIPDGDIYSIKANKTTPSRSSFRVIMPRGFKPFSLSYEKNSQNKGVTLYGVLFDQTRELIFKENLESNAAIPVPFNEKEYIQIEAIPNGGEIYDFHLNLQSSSPILEKEIFLHNNDDVNNVFLNFKAFIEHIDKTNLMFGTSTGYSPDFSVEKQINTKIGYLYGDDKEMEYKISINNSRIVIILKIHHPGDVDQKNEVWQFAYLGRIRIYGGEWALPDCNAVICSGFESLRWSEFVKANIQKPFLNAGGNFIEILSTAFSSPTQNPQNCNIVAPPNKSIFSMPIICYDNSNIYGELDGVINVVLPDGVNNGDEISIDDKPYTVISNGIGFNKFDAFAVIKE</sequence>
<gene>
    <name evidence="1" type="ORF">CYJ41_08105</name>
</gene>
<dbReference type="RefSeq" id="WP_101637720.1">
    <property type="nucleotide sequence ID" value="NZ_JAPXGQ010000022.1"/>
</dbReference>
<evidence type="ECO:0000313" key="1">
    <source>
        <dbReference type="EMBL" id="PKZ28624.1"/>
    </source>
</evidence>
<accession>A0A2I1N8C2</accession>
<dbReference type="EMBL" id="PKHU01000015">
    <property type="protein sequence ID" value="PKZ28624.1"/>
    <property type="molecule type" value="Genomic_DNA"/>
</dbReference>
<evidence type="ECO:0000313" key="2">
    <source>
        <dbReference type="Proteomes" id="UP000234639"/>
    </source>
</evidence>
<dbReference type="AlphaFoldDB" id="A0A2I1N8C2"/>
<dbReference type="Proteomes" id="UP000234639">
    <property type="component" value="Unassembled WGS sequence"/>
</dbReference>
<organism evidence="1 2">
    <name type="scientific">Campylobacter ureolyticus</name>
    <dbReference type="NCBI Taxonomy" id="827"/>
    <lineage>
        <taxon>Bacteria</taxon>
        <taxon>Pseudomonadati</taxon>
        <taxon>Campylobacterota</taxon>
        <taxon>Epsilonproteobacteria</taxon>
        <taxon>Campylobacterales</taxon>
        <taxon>Campylobacteraceae</taxon>
        <taxon>Campylobacter</taxon>
    </lineage>
</organism>
<protein>
    <submittedName>
        <fullName evidence="1">Uncharacterized protein</fullName>
    </submittedName>
</protein>
<reference evidence="1 2" key="1">
    <citation type="submission" date="2017-12" db="EMBL/GenBank/DDBJ databases">
        <title>Phylogenetic diversity of female urinary microbiome.</title>
        <authorList>
            <person name="Thomas-White K."/>
            <person name="Wolfe A.J."/>
        </authorList>
    </citation>
    <scope>NUCLEOTIDE SEQUENCE [LARGE SCALE GENOMIC DNA]</scope>
    <source>
        <strain evidence="1 2">UMB0112</strain>
    </source>
</reference>